<gene>
    <name evidence="1" type="ORF">HPB50_015843</name>
</gene>
<comment type="caution">
    <text evidence="1">The sequence shown here is derived from an EMBL/GenBank/DDBJ whole genome shotgun (WGS) entry which is preliminary data.</text>
</comment>
<evidence type="ECO:0000313" key="1">
    <source>
        <dbReference type="EMBL" id="KAH6933507.1"/>
    </source>
</evidence>
<dbReference type="Proteomes" id="UP000821845">
    <property type="component" value="Chromosome 4"/>
</dbReference>
<proteinExistence type="predicted"/>
<keyword evidence="2" id="KW-1185">Reference proteome</keyword>
<protein>
    <submittedName>
        <fullName evidence="1">Uncharacterized protein</fullName>
    </submittedName>
</protein>
<reference evidence="1" key="1">
    <citation type="submission" date="2020-05" db="EMBL/GenBank/DDBJ databases">
        <title>Large-scale comparative analyses of tick genomes elucidate their genetic diversity and vector capacities.</title>
        <authorList>
            <person name="Jia N."/>
            <person name="Wang J."/>
            <person name="Shi W."/>
            <person name="Du L."/>
            <person name="Sun Y."/>
            <person name="Zhan W."/>
            <person name="Jiang J."/>
            <person name="Wang Q."/>
            <person name="Zhang B."/>
            <person name="Ji P."/>
            <person name="Sakyi L.B."/>
            <person name="Cui X."/>
            <person name="Yuan T."/>
            <person name="Jiang B."/>
            <person name="Yang W."/>
            <person name="Lam T.T.-Y."/>
            <person name="Chang Q."/>
            <person name="Ding S."/>
            <person name="Wang X."/>
            <person name="Zhu J."/>
            <person name="Ruan X."/>
            <person name="Zhao L."/>
            <person name="Wei J."/>
            <person name="Que T."/>
            <person name="Du C."/>
            <person name="Cheng J."/>
            <person name="Dai P."/>
            <person name="Han X."/>
            <person name="Huang E."/>
            <person name="Gao Y."/>
            <person name="Liu J."/>
            <person name="Shao H."/>
            <person name="Ye R."/>
            <person name="Li L."/>
            <person name="Wei W."/>
            <person name="Wang X."/>
            <person name="Wang C."/>
            <person name="Yang T."/>
            <person name="Huo Q."/>
            <person name="Li W."/>
            <person name="Guo W."/>
            <person name="Chen H."/>
            <person name="Zhou L."/>
            <person name="Ni X."/>
            <person name="Tian J."/>
            <person name="Zhou Y."/>
            <person name="Sheng Y."/>
            <person name="Liu T."/>
            <person name="Pan Y."/>
            <person name="Xia L."/>
            <person name="Li J."/>
            <person name="Zhao F."/>
            <person name="Cao W."/>
        </authorList>
    </citation>
    <scope>NUCLEOTIDE SEQUENCE</scope>
    <source>
        <strain evidence="1">Hyas-2018</strain>
    </source>
</reference>
<evidence type="ECO:0000313" key="2">
    <source>
        <dbReference type="Proteomes" id="UP000821845"/>
    </source>
</evidence>
<sequence length="286" mass="30872">MDATPAVKVKLSSESIGRASLTREERLLYFLTSDVNLAYGLFLKSVIPVFGKVNGQLQSQAPQIHLLQSLLMKLLRELLASGDIIGRQVIDLKLCACPGRDRKNEERAASREMNRSMGSSVLDLVTDGSGPRSLANIPSHLSAGTSLNQTRPQKRGLVSVATVIAGGAPPKIRKAEEEPEGEYTLKVKANIISKGFKRAGFVSNVEALEDDEQSDTFVNEVLNTDDMWSVLVESNFVTTADSFLEFVDIGELELAVCEEEEASTGDAIVAVVHGSAEVATDNYSDG</sequence>
<name>A0ACB7SHG3_HYAAI</name>
<accession>A0ACB7SHG3</accession>
<organism evidence="1 2">
    <name type="scientific">Hyalomma asiaticum</name>
    <name type="common">Tick</name>
    <dbReference type="NCBI Taxonomy" id="266040"/>
    <lineage>
        <taxon>Eukaryota</taxon>
        <taxon>Metazoa</taxon>
        <taxon>Ecdysozoa</taxon>
        <taxon>Arthropoda</taxon>
        <taxon>Chelicerata</taxon>
        <taxon>Arachnida</taxon>
        <taxon>Acari</taxon>
        <taxon>Parasitiformes</taxon>
        <taxon>Ixodida</taxon>
        <taxon>Ixodoidea</taxon>
        <taxon>Ixodidae</taxon>
        <taxon>Hyalomminae</taxon>
        <taxon>Hyalomma</taxon>
    </lineage>
</organism>
<dbReference type="EMBL" id="CM023484">
    <property type="protein sequence ID" value="KAH6933507.1"/>
    <property type="molecule type" value="Genomic_DNA"/>
</dbReference>